<dbReference type="EMBL" id="ATIT01000093">
    <property type="protein sequence ID" value="EPI12144.1"/>
    <property type="molecule type" value="Genomic_DNA"/>
</dbReference>
<accession>A0AB73ACI8</accession>
<evidence type="ECO:0000313" key="2">
    <source>
        <dbReference type="Proteomes" id="UP000014622"/>
    </source>
</evidence>
<sequence>MDTYSHITNKMRIEMVDIMENFTNKKTTGDIPVANPCKYGIFFSIVK</sequence>
<gene>
    <name evidence="1" type="ORF">D356_01593</name>
</gene>
<dbReference type="Proteomes" id="UP000014622">
    <property type="component" value="Unassembled WGS sequence"/>
</dbReference>
<reference evidence="1 2" key="1">
    <citation type="submission" date="2013-06" db="EMBL/GenBank/DDBJ databases">
        <authorList>
            <person name="Weinstock G."/>
            <person name="Sodergren E."/>
            <person name="Lobos E.A."/>
            <person name="Fulton L."/>
            <person name="Fulton R."/>
            <person name="Courtney L."/>
            <person name="Fronick C."/>
            <person name="O'Laughlin M."/>
            <person name="Godfrey J."/>
            <person name="Wilson R.M."/>
            <person name="Miner T."/>
            <person name="Farmer C."/>
            <person name="Delehaunty K."/>
            <person name="Cordes M."/>
            <person name="Minx P."/>
            <person name="Tomlinson C."/>
            <person name="Chen J."/>
            <person name="Wollam A."/>
            <person name="Pepin K.H."/>
            <person name="Bhonagiri V."/>
            <person name="Zhang X."/>
            <person name="Warren W."/>
            <person name="Mitreva M."/>
            <person name="Mardis E.R."/>
            <person name="Wilson R.K."/>
        </authorList>
    </citation>
    <scope>NUCLEOTIDE SEQUENCE [LARGE SCALE GENOMIC DNA]</scope>
    <source>
        <strain evidence="1 2">SD2A-2</strain>
    </source>
</reference>
<organism evidence="1 2">
    <name type="scientific">Enterococcus faecium SD2A-2</name>
    <dbReference type="NCBI Taxonomy" id="1244154"/>
    <lineage>
        <taxon>Bacteria</taxon>
        <taxon>Bacillati</taxon>
        <taxon>Bacillota</taxon>
        <taxon>Bacilli</taxon>
        <taxon>Lactobacillales</taxon>
        <taxon>Enterococcaceae</taxon>
        <taxon>Enterococcus</taxon>
    </lineage>
</organism>
<protein>
    <submittedName>
        <fullName evidence="1">Uncharacterized protein</fullName>
    </submittedName>
</protein>
<name>A0AB73ACI8_ENTFC</name>
<proteinExistence type="predicted"/>
<evidence type="ECO:0000313" key="1">
    <source>
        <dbReference type="EMBL" id="EPI12144.1"/>
    </source>
</evidence>
<dbReference type="AlphaFoldDB" id="A0AB73ACI8"/>
<comment type="caution">
    <text evidence="1">The sequence shown here is derived from an EMBL/GenBank/DDBJ whole genome shotgun (WGS) entry which is preliminary data.</text>
</comment>